<protein>
    <recommendedName>
        <fullName evidence="3">Translocation and assembly module subunit TamA</fullName>
    </recommendedName>
    <alternativeName>
        <fullName evidence="8">Autotransporter assembly factor TamA</fullName>
    </alternativeName>
</protein>
<dbReference type="HOGENOM" id="CLU_018618_1_0_7"/>
<dbReference type="Pfam" id="PF01103">
    <property type="entry name" value="Omp85"/>
    <property type="match status" value="1"/>
</dbReference>
<dbReference type="STRING" id="483547.GSUB_01795"/>
<dbReference type="Gene3D" id="2.40.160.50">
    <property type="entry name" value="membrane protein fhac: a member of the omp85/tpsb transporter family"/>
    <property type="match status" value="1"/>
</dbReference>
<dbReference type="InterPro" id="IPR039910">
    <property type="entry name" value="D15-like"/>
</dbReference>
<dbReference type="GO" id="GO:0009279">
    <property type="term" value="C:cell outer membrane"/>
    <property type="evidence" value="ECO:0007669"/>
    <property type="project" value="UniProtKB-SubCell"/>
</dbReference>
<keyword evidence="5" id="KW-0732">Signal</keyword>
<dbReference type="RefSeq" id="WP_040198929.1">
    <property type="nucleotide sequence ID" value="NZ_CP010311.1"/>
</dbReference>
<keyword evidence="6" id="KW-0472">Membrane</keyword>
<dbReference type="PANTHER" id="PTHR12815">
    <property type="entry name" value="SORTING AND ASSEMBLY MACHINERY SAMM50 PROTEIN FAMILY MEMBER"/>
    <property type="match status" value="1"/>
</dbReference>
<dbReference type="EMBL" id="CP010311">
    <property type="protein sequence ID" value="AJF05556.1"/>
    <property type="molecule type" value="Genomic_DNA"/>
</dbReference>
<comment type="similarity">
    <text evidence="2">Belongs to the TamA family.</text>
</comment>
<gene>
    <name evidence="13" type="ORF">GSUB_01795</name>
</gene>
<evidence type="ECO:0000256" key="5">
    <source>
        <dbReference type="ARBA" id="ARBA00022729"/>
    </source>
</evidence>
<evidence type="ECO:0000256" key="6">
    <source>
        <dbReference type="ARBA" id="ARBA00023136"/>
    </source>
</evidence>
<organism evidence="13 14">
    <name type="scientific">Geoalkalibacter subterraneus</name>
    <dbReference type="NCBI Taxonomy" id="483547"/>
    <lineage>
        <taxon>Bacteria</taxon>
        <taxon>Pseudomonadati</taxon>
        <taxon>Thermodesulfobacteriota</taxon>
        <taxon>Desulfuromonadia</taxon>
        <taxon>Desulfuromonadales</taxon>
        <taxon>Geoalkalibacteraceae</taxon>
        <taxon>Geoalkalibacter</taxon>
    </lineage>
</organism>
<dbReference type="GO" id="GO:0097347">
    <property type="term" value="C:TAM protein secretion complex"/>
    <property type="evidence" value="ECO:0007669"/>
    <property type="project" value="TreeGrafter"/>
</dbReference>
<evidence type="ECO:0000313" key="14">
    <source>
        <dbReference type="Proteomes" id="UP000035036"/>
    </source>
</evidence>
<dbReference type="PANTHER" id="PTHR12815:SF47">
    <property type="entry name" value="TRANSLOCATION AND ASSEMBLY MODULE SUBUNIT TAMA"/>
    <property type="match status" value="1"/>
</dbReference>
<feature type="domain" description="POTRA" evidence="11">
    <location>
        <begin position="211"/>
        <end position="283"/>
    </location>
</feature>
<evidence type="ECO:0000256" key="8">
    <source>
        <dbReference type="ARBA" id="ARBA00033063"/>
    </source>
</evidence>
<comment type="subcellular location">
    <subcellularLocation>
        <location evidence="1">Cell outer membrane</location>
    </subcellularLocation>
</comment>
<name>A0A0B5FPQ4_9BACT</name>
<evidence type="ECO:0000313" key="13">
    <source>
        <dbReference type="EMBL" id="AJF05556.1"/>
    </source>
</evidence>
<evidence type="ECO:0000256" key="1">
    <source>
        <dbReference type="ARBA" id="ARBA00004442"/>
    </source>
</evidence>
<proteinExistence type="inferred from homology"/>
<keyword evidence="7" id="KW-0998">Cell outer membrane</keyword>
<dbReference type="Gene3D" id="3.10.20.310">
    <property type="entry name" value="membrane protein fhac"/>
    <property type="match status" value="3"/>
</dbReference>
<dbReference type="InterPro" id="IPR035243">
    <property type="entry name" value="TamA_POTRA_Dom_1"/>
</dbReference>
<dbReference type="Proteomes" id="UP000035036">
    <property type="component" value="Chromosome"/>
</dbReference>
<dbReference type="Pfam" id="PF17243">
    <property type="entry name" value="POTRA_TamA_1"/>
    <property type="match status" value="1"/>
</dbReference>
<dbReference type="GO" id="GO:0009306">
    <property type="term" value="P:protein secretion"/>
    <property type="evidence" value="ECO:0007669"/>
    <property type="project" value="TreeGrafter"/>
</dbReference>
<dbReference type="Pfam" id="PF07244">
    <property type="entry name" value="POTRA"/>
    <property type="match status" value="1"/>
</dbReference>
<evidence type="ECO:0000259" key="12">
    <source>
        <dbReference type="Pfam" id="PF17243"/>
    </source>
</evidence>
<evidence type="ECO:0000256" key="9">
    <source>
        <dbReference type="ARBA" id="ARBA00093548"/>
    </source>
</evidence>
<accession>A0A0B5FPQ4</accession>
<evidence type="ECO:0000256" key="4">
    <source>
        <dbReference type="ARBA" id="ARBA00022692"/>
    </source>
</evidence>
<reference evidence="13 14" key="1">
    <citation type="journal article" date="2015" name="Genome Announc.">
        <title>Genomes of Geoalkalibacter ferrihydriticus Z-0531T and Geoalkalibacter subterraneus Red1T, Two Haloalkaliphilic Metal-Reducing Deltaproteobacteria.</title>
        <authorList>
            <person name="Badalamenti J.P."/>
            <person name="Krajmalnik-Brown R."/>
            <person name="Torres C.I."/>
            <person name="Bond D.R."/>
        </authorList>
    </citation>
    <scope>NUCLEOTIDE SEQUENCE [LARGE SCALE GENOMIC DNA]</scope>
    <source>
        <strain evidence="13 14">Red1</strain>
    </source>
</reference>
<sequence>MPDLFASRKRRGLMLREAIILFLTAALLLLGGLSAHAQQARVELRVDGVRDDALANVEQALELPRGLVRDGRINKLWLRRFERQIPEKAARALEPFGYYQPVVEVEREEFERNSVRLRVKVDPGPVVRIKGRRLLIEGDAPRVLRSRLDSFPLAPGERLLHVPYEKAKGELLGVALDLGFLDARYTRHVIRVDPQENSAVLELTLDPGPRYHFGDISLEGAPDYPERFLRRYVAVRSGDTFSYDSLSDTQRNFLDSDRFRNVVVNPRKDEARDNQVPVDIRLEPSSRKRLRPGIGYGTDTGARISLRYQDVNLWHKGHELELEALLAELRQSGTAAYILPGYRNVDTMFALRGGYQREDLDPYETEYLFAEAERMVGYTQGRQSSVYLRYQLEKSTVGGESIDSNFLMPGFRYSQVRFDHPVRPSKGYRYRFETRGTYSGLLSDITLGQILGEGNLLVRLPWRNFIHLRMQFGTTIQDDPIENIPASLRFFAGGDYSVRGYGYQTLGPRNDEGEVVGGKHLLVGSVELEHRFSGNWAMAAFFDIGNAFNRFTYINAARSAGAGVRYYSPVGPVRLDLARQLGEDDPSWRLHVGIGLGW</sequence>
<dbReference type="OrthoDB" id="9814535at2"/>
<evidence type="ECO:0000256" key="2">
    <source>
        <dbReference type="ARBA" id="ARBA00010248"/>
    </source>
</evidence>
<feature type="domain" description="TamA POTRA" evidence="12">
    <location>
        <begin position="43"/>
        <end position="123"/>
    </location>
</feature>
<dbReference type="InterPro" id="IPR010827">
    <property type="entry name" value="BamA/TamA_POTRA"/>
</dbReference>
<keyword evidence="4" id="KW-0812">Transmembrane</keyword>
<dbReference type="AlphaFoldDB" id="A0A0B5FPQ4"/>
<dbReference type="InterPro" id="IPR000184">
    <property type="entry name" value="Bac_surfAg_D15"/>
</dbReference>
<feature type="domain" description="Bacterial surface antigen (D15)" evidence="10">
    <location>
        <begin position="410"/>
        <end position="596"/>
    </location>
</feature>
<evidence type="ECO:0000259" key="10">
    <source>
        <dbReference type="Pfam" id="PF01103"/>
    </source>
</evidence>
<evidence type="ECO:0000256" key="3">
    <source>
        <dbReference type="ARBA" id="ARBA00015419"/>
    </source>
</evidence>
<evidence type="ECO:0000259" key="11">
    <source>
        <dbReference type="Pfam" id="PF07244"/>
    </source>
</evidence>
<keyword evidence="14" id="KW-1185">Reference proteome</keyword>
<comment type="subunit">
    <text evidence="9">Interacts with TamB to form the translocation and assembly module (TAM).</text>
</comment>
<dbReference type="KEGG" id="gsb:GSUB_01795"/>
<evidence type="ECO:0000256" key="7">
    <source>
        <dbReference type="ARBA" id="ARBA00023237"/>
    </source>
</evidence>